<keyword evidence="3" id="KW-1185">Reference proteome</keyword>
<feature type="transmembrane region" description="Helical" evidence="1">
    <location>
        <begin position="12"/>
        <end position="31"/>
    </location>
</feature>
<evidence type="ECO:0000313" key="2">
    <source>
        <dbReference type="EMBL" id="SDT87926.1"/>
    </source>
</evidence>
<protein>
    <recommendedName>
        <fullName evidence="4">DUF805 domain-containing protein</fullName>
    </recommendedName>
</protein>
<proteinExistence type="predicted"/>
<name>A0A1H2DYG6_9GAMM</name>
<gene>
    <name evidence="2" type="ORF">SAMN05216210_0109</name>
</gene>
<feature type="transmembrane region" description="Helical" evidence="1">
    <location>
        <begin position="43"/>
        <end position="65"/>
    </location>
</feature>
<keyword evidence="1" id="KW-0472">Membrane</keyword>
<keyword evidence="1" id="KW-0812">Transmembrane</keyword>
<evidence type="ECO:0000256" key="1">
    <source>
        <dbReference type="SAM" id="Phobius"/>
    </source>
</evidence>
<dbReference type="OrthoDB" id="123194at2"/>
<dbReference type="STRING" id="1434072.SAMN05216210_0109"/>
<keyword evidence="1" id="KW-1133">Transmembrane helix</keyword>
<evidence type="ECO:0008006" key="4">
    <source>
        <dbReference type="Google" id="ProtNLM"/>
    </source>
</evidence>
<organism evidence="2 3">
    <name type="scientific">Halopseudomonas salegens</name>
    <dbReference type="NCBI Taxonomy" id="1434072"/>
    <lineage>
        <taxon>Bacteria</taxon>
        <taxon>Pseudomonadati</taxon>
        <taxon>Pseudomonadota</taxon>
        <taxon>Gammaproteobacteria</taxon>
        <taxon>Pseudomonadales</taxon>
        <taxon>Pseudomonadaceae</taxon>
        <taxon>Halopseudomonas</taxon>
    </lineage>
</organism>
<sequence>MMNEYMMGHSMGAGHFLWMLVIAIALVIPAWRLCQRIGYPGWIGILVLIPILNLALLYFIAFSHWPVNKSGEDKP</sequence>
<dbReference type="Proteomes" id="UP000243924">
    <property type="component" value="Chromosome I"/>
</dbReference>
<dbReference type="RefSeq" id="WP_092389474.1">
    <property type="nucleotide sequence ID" value="NZ_LT629787.1"/>
</dbReference>
<evidence type="ECO:0000313" key="3">
    <source>
        <dbReference type="Proteomes" id="UP000243924"/>
    </source>
</evidence>
<reference evidence="3" key="1">
    <citation type="submission" date="2016-10" db="EMBL/GenBank/DDBJ databases">
        <authorList>
            <person name="Varghese N."/>
            <person name="Submissions S."/>
        </authorList>
    </citation>
    <scope>NUCLEOTIDE SEQUENCE [LARGE SCALE GENOMIC DNA]</scope>
    <source>
        <strain evidence="3">CECT 8338</strain>
    </source>
</reference>
<dbReference type="AlphaFoldDB" id="A0A1H2DYG6"/>
<accession>A0A1H2DYG6</accession>
<dbReference type="EMBL" id="LT629787">
    <property type="protein sequence ID" value="SDT87926.1"/>
    <property type="molecule type" value="Genomic_DNA"/>
</dbReference>